<dbReference type="InterPro" id="IPR000524">
    <property type="entry name" value="Tscrpt_reg_HTH_GntR"/>
</dbReference>
<dbReference type="Pfam" id="PF07729">
    <property type="entry name" value="FCD"/>
    <property type="match status" value="1"/>
</dbReference>
<protein>
    <submittedName>
        <fullName evidence="5">FCD domain-containing protein</fullName>
    </submittedName>
</protein>
<dbReference type="GO" id="GO:0003677">
    <property type="term" value="F:DNA binding"/>
    <property type="evidence" value="ECO:0007669"/>
    <property type="project" value="UniProtKB-KW"/>
</dbReference>
<dbReference type="SUPFAM" id="SSF46785">
    <property type="entry name" value="Winged helix' DNA-binding domain"/>
    <property type="match status" value="1"/>
</dbReference>
<accession>A0A7K1FLB7</accession>
<keyword evidence="2" id="KW-0238">DNA-binding</keyword>
<evidence type="ECO:0000313" key="5">
    <source>
        <dbReference type="EMBL" id="MTD14898.1"/>
    </source>
</evidence>
<evidence type="ECO:0000313" key="6">
    <source>
        <dbReference type="Proteomes" id="UP000460221"/>
    </source>
</evidence>
<dbReference type="Gene3D" id="1.10.10.10">
    <property type="entry name" value="Winged helix-like DNA-binding domain superfamily/Winged helix DNA-binding domain"/>
    <property type="match status" value="1"/>
</dbReference>
<comment type="caution">
    <text evidence="5">The sequence shown here is derived from an EMBL/GenBank/DDBJ whole genome shotgun (WGS) entry which is preliminary data.</text>
</comment>
<dbReference type="InterPro" id="IPR036388">
    <property type="entry name" value="WH-like_DNA-bd_sf"/>
</dbReference>
<organism evidence="5 6">
    <name type="scientific">Nakamurella alba</name>
    <dbReference type="NCBI Taxonomy" id="2665158"/>
    <lineage>
        <taxon>Bacteria</taxon>
        <taxon>Bacillati</taxon>
        <taxon>Actinomycetota</taxon>
        <taxon>Actinomycetes</taxon>
        <taxon>Nakamurellales</taxon>
        <taxon>Nakamurellaceae</taxon>
        <taxon>Nakamurella</taxon>
    </lineage>
</organism>
<dbReference type="PROSITE" id="PS50949">
    <property type="entry name" value="HTH_GNTR"/>
    <property type="match status" value="1"/>
</dbReference>
<dbReference type="SUPFAM" id="SSF48008">
    <property type="entry name" value="GntR ligand-binding domain-like"/>
    <property type="match status" value="1"/>
</dbReference>
<proteinExistence type="predicted"/>
<evidence type="ECO:0000256" key="3">
    <source>
        <dbReference type="ARBA" id="ARBA00023163"/>
    </source>
</evidence>
<dbReference type="GO" id="GO:0003700">
    <property type="term" value="F:DNA-binding transcription factor activity"/>
    <property type="evidence" value="ECO:0007669"/>
    <property type="project" value="InterPro"/>
</dbReference>
<keyword evidence="3" id="KW-0804">Transcription</keyword>
<dbReference type="SMART" id="SM00895">
    <property type="entry name" value="FCD"/>
    <property type="match status" value="1"/>
</dbReference>
<evidence type="ECO:0000256" key="1">
    <source>
        <dbReference type="ARBA" id="ARBA00023015"/>
    </source>
</evidence>
<name>A0A7K1FLB7_9ACTN</name>
<dbReference type="CDD" id="cd07377">
    <property type="entry name" value="WHTH_GntR"/>
    <property type="match status" value="1"/>
</dbReference>
<gene>
    <name evidence="5" type="ORF">GIS00_13210</name>
</gene>
<dbReference type="SMART" id="SM00345">
    <property type="entry name" value="HTH_GNTR"/>
    <property type="match status" value="1"/>
</dbReference>
<evidence type="ECO:0000259" key="4">
    <source>
        <dbReference type="PROSITE" id="PS50949"/>
    </source>
</evidence>
<reference evidence="5 6" key="1">
    <citation type="submission" date="2019-11" db="EMBL/GenBank/DDBJ databases">
        <authorList>
            <person name="Jiang L.-Q."/>
        </authorList>
    </citation>
    <scope>NUCLEOTIDE SEQUENCE [LARGE SCALE GENOMIC DNA]</scope>
    <source>
        <strain evidence="5 6">YIM 132087</strain>
    </source>
</reference>
<dbReference type="InterPro" id="IPR011711">
    <property type="entry name" value="GntR_C"/>
</dbReference>
<dbReference type="InterPro" id="IPR036390">
    <property type="entry name" value="WH_DNA-bd_sf"/>
</dbReference>
<dbReference type="EMBL" id="WLYK01000005">
    <property type="protein sequence ID" value="MTD14898.1"/>
    <property type="molecule type" value="Genomic_DNA"/>
</dbReference>
<dbReference type="PANTHER" id="PTHR43537">
    <property type="entry name" value="TRANSCRIPTIONAL REGULATOR, GNTR FAMILY"/>
    <property type="match status" value="1"/>
</dbReference>
<dbReference type="PRINTS" id="PR00035">
    <property type="entry name" value="HTHGNTR"/>
</dbReference>
<dbReference type="InterPro" id="IPR008920">
    <property type="entry name" value="TF_FadR/GntR_C"/>
</dbReference>
<dbReference type="RefSeq" id="WP_154768898.1">
    <property type="nucleotide sequence ID" value="NZ_WLYK01000005.1"/>
</dbReference>
<evidence type="ECO:0000256" key="2">
    <source>
        <dbReference type="ARBA" id="ARBA00023125"/>
    </source>
</evidence>
<keyword evidence="1" id="KW-0805">Transcription regulation</keyword>
<sequence length="228" mass="24596">MRTEQAADWLMGRITGGSWPLHSQIPTESELADQLGVGRSTVREAVRSLVQMGMLETARGRGTFVRATSPVNTVLSEYLQAHSAEAILELRRAVEVEAAGLAAVRRTAQQLTDLESDLARAESLVGTPVGDRPDRVPGKFHRDLVAAAHNPLLLDVYAGLLGALQHAVNDGRVRLAPGRTVTALGEHRQLLDAIRDQDTDRARTIAAAHTDAEFETVHSPVPAPRTDA</sequence>
<dbReference type="Pfam" id="PF00392">
    <property type="entry name" value="GntR"/>
    <property type="match status" value="1"/>
</dbReference>
<dbReference type="PANTHER" id="PTHR43537:SF47">
    <property type="entry name" value="REGULATORY PROTEIN GNTR HTH"/>
    <property type="match status" value="1"/>
</dbReference>
<dbReference type="AlphaFoldDB" id="A0A7K1FLB7"/>
<keyword evidence="6" id="KW-1185">Reference proteome</keyword>
<dbReference type="Proteomes" id="UP000460221">
    <property type="component" value="Unassembled WGS sequence"/>
</dbReference>
<feature type="domain" description="HTH gntR-type" evidence="4">
    <location>
        <begin position="1"/>
        <end position="68"/>
    </location>
</feature>
<dbReference type="Gene3D" id="1.20.120.530">
    <property type="entry name" value="GntR ligand-binding domain-like"/>
    <property type="match status" value="1"/>
</dbReference>